<organism evidence="3 4">
    <name type="scientific">Acidiferrobacter thiooxydans</name>
    <dbReference type="NCBI Taxonomy" id="163359"/>
    <lineage>
        <taxon>Bacteria</taxon>
        <taxon>Pseudomonadati</taxon>
        <taxon>Pseudomonadota</taxon>
        <taxon>Gammaproteobacteria</taxon>
        <taxon>Acidiferrobacterales</taxon>
        <taxon>Acidiferrobacteraceae</taxon>
        <taxon>Acidiferrobacter</taxon>
    </lineage>
</organism>
<evidence type="ECO:0000259" key="2">
    <source>
        <dbReference type="Pfam" id="PF13505"/>
    </source>
</evidence>
<evidence type="ECO:0000313" key="4">
    <source>
        <dbReference type="Proteomes" id="UP000253250"/>
    </source>
</evidence>
<evidence type="ECO:0000313" key="3">
    <source>
        <dbReference type="EMBL" id="RCN55847.1"/>
    </source>
</evidence>
<dbReference type="EMBL" id="PSYR01000002">
    <property type="protein sequence ID" value="RCN55847.1"/>
    <property type="molecule type" value="Genomic_DNA"/>
</dbReference>
<proteinExistence type="predicted"/>
<dbReference type="Proteomes" id="UP000253250">
    <property type="component" value="Unassembled WGS sequence"/>
</dbReference>
<comment type="caution">
    <text evidence="3">The sequence shown here is derived from an EMBL/GenBank/DDBJ whole genome shotgun (WGS) entry which is preliminary data.</text>
</comment>
<dbReference type="OrthoDB" id="28717at2"/>
<dbReference type="InterPro" id="IPR011250">
    <property type="entry name" value="OMP/PagP_B-barrel"/>
</dbReference>
<accession>A0A1C2G0F8</accession>
<dbReference type="RefSeq" id="WP_083995947.1">
    <property type="nucleotide sequence ID" value="NZ_CP080624.1"/>
</dbReference>
<protein>
    <recommendedName>
        <fullName evidence="2">Outer membrane protein beta-barrel domain-containing protein</fullName>
    </recommendedName>
</protein>
<dbReference type="Gene3D" id="2.40.160.20">
    <property type="match status" value="1"/>
</dbReference>
<sequence length="166" mass="17890">MRNRFVMAALVALCACPAASFARVWVGGDVGVTGGALAGTSPIGVYGGLSTRSFPVGLELGYQFLSANPANIGLFTASALYRAPLPRFRGLHFLARLGLASIHSDRNAFIRNSTRPIIGAGVSYRVMRRWDVRAEYDVIIDPRVAGGPKQNADELLVGMTYQFPMR</sequence>
<dbReference type="PROSITE" id="PS51257">
    <property type="entry name" value="PROKAR_LIPOPROTEIN"/>
    <property type="match status" value="1"/>
</dbReference>
<gene>
    <name evidence="3" type="ORF">C4900_07985</name>
</gene>
<dbReference type="SUPFAM" id="SSF56925">
    <property type="entry name" value="OMPA-like"/>
    <property type="match status" value="1"/>
</dbReference>
<dbReference type="InterPro" id="IPR027385">
    <property type="entry name" value="Beta-barrel_OMP"/>
</dbReference>
<feature type="domain" description="Outer membrane protein beta-barrel" evidence="2">
    <location>
        <begin position="6"/>
        <end position="163"/>
    </location>
</feature>
<keyword evidence="4" id="KW-1185">Reference proteome</keyword>
<evidence type="ECO:0000256" key="1">
    <source>
        <dbReference type="ARBA" id="ARBA00022729"/>
    </source>
</evidence>
<name>A0A1C2G0F8_9GAMM</name>
<dbReference type="AlphaFoldDB" id="A0A1C2G0F8"/>
<reference evidence="3 4" key="1">
    <citation type="submission" date="2018-02" db="EMBL/GenBank/DDBJ databases">
        <title>Insights into the biology of acidophilic members of the Acidiferrobacteraceae family derived from comparative genomic analyses.</title>
        <authorList>
            <person name="Issotta F."/>
            <person name="Thyssen C."/>
            <person name="Mena C."/>
            <person name="Moya A."/>
            <person name="Bellenberg S."/>
            <person name="Sproer C."/>
            <person name="Covarrubias P.C."/>
            <person name="Sand W."/>
            <person name="Quatrini R."/>
            <person name="Vera M."/>
        </authorList>
    </citation>
    <scope>NUCLEOTIDE SEQUENCE [LARGE SCALE GENOMIC DNA]</scope>
    <source>
        <strain evidence="4">m-1</strain>
    </source>
</reference>
<keyword evidence="1" id="KW-0732">Signal</keyword>
<dbReference type="Pfam" id="PF13505">
    <property type="entry name" value="OMP_b-brl"/>
    <property type="match status" value="1"/>
</dbReference>